<evidence type="ECO:0000313" key="2">
    <source>
        <dbReference type="Proteomes" id="UP001590950"/>
    </source>
</evidence>
<reference evidence="1 2" key="1">
    <citation type="submission" date="2024-09" db="EMBL/GenBank/DDBJ databases">
        <title>Rethinking Asexuality: The Enigmatic Case of Functional Sexual Genes in Lepraria (Stereocaulaceae).</title>
        <authorList>
            <person name="Doellman M."/>
            <person name="Sun Y."/>
            <person name="Barcenas-Pena A."/>
            <person name="Lumbsch H.T."/>
            <person name="Grewe F."/>
        </authorList>
    </citation>
    <scope>NUCLEOTIDE SEQUENCE [LARGE SCALE GENOMIC DNA]</scope>
    <source>
        <strain evidence="1 2">Mercado 3170</strain>
    </source>
</reference>
<sequence length="198" mass="21264">MSSMPTDWPSDHVQAPSQRPAFQALSASSLRPLHPVLYPSIRQLSASCSMKCAPGILTAAKPDMLTACNHRGMGHRGTRLGQETMDGGVVVEGSIDARKTACMHKYVGYLPPFDGMTDDEVRSHIMPLLVPGEGALTIVIRRPLPSVPRPDPFPSSRTSSIVSIISSTTASSTIPYHPPTLGFLFDEVCAWHIDGGTT</sequence>
<protein>
    <submittedName>
        <fullName evidence="1">Uncharacterized protein</fullName>
    </submittedName>
</protein>
<dbReference type="Proteomes" id="UP001590950">
    <property type="component" value="Unassembled WGS sequence"/>
</dbReference>
<proteinExistence type="predicted"/>
<organism evidence="1 2">
    <name type="scientific">Stereocaulon virgatum</name>
    <dbReference type="NCBI Taxonomy" id="373712"/>
    <lineage>
        <taxon>Eukaryota</taxon>
        <taxon>Fungi</taxon>
        <taxon>Dikarya</taxon>
        <taxon>Ascomycota</taxon>
        <taxon>Pezizomycotina</taxon>
        <taxon>Lecanoromycetes</taxon>
        <taxon>OSLEUM clade</taxon>
        <taxon>Lecanoromycetidae</taxon>
        <taxon>Lecanorales</taxon>
        <taxon>Lecanorineae</taxon>
        <taxon>Stereocaulaceae</taxon>
        <taxon>Stereocaulon</taxon>
    </lineage>
</organism>
<evidence type="ECO:0000313" key="1">
    <source>
        <dbReference type="EMBL" id="KAL2037609.1"/>
    </source>
</evidence>
<accession>A0ABR3ZYI9</accession>
<keyword evidence="2" id="KW-1185">Reference proteome</keyword>
<gene>
    <name evidence="1" type="ORF">N7G274_009722</name>
</gene>
<dbReference type="EMBL" id="JBEFKJ010000039">
    <property type="protein sequence ID" value="KAL2037609.1"/>
    <property type="molecule type" value="Genomic_DNA"/>
</dbReference>
<comment type="caution">
    <text evidence="1">The sequence shown here is derived from an EMBL/GenBank/DDBJ whole genome shotgun (WGS) entry which is preliminary data.</text>
</comment>
<name>A0ABR3ZYI9_9LECA</name>